<dbReference type="RefSeq" id="WP_345603793.1">
    <property type="nucleotide sequence ID" value="NZ_BAABJO010000004.1"/>
</dbReference>
<comment type="caution">
    <text evidence="3">The sequence shown here is derived from an EMBL/GenBank/DDBJ whole genome shotgun (WGS) entry which is preliminary data.</text>
</comment>
<dbReference type="Proteomes" id="UP001500804">
    <property type="component" value="Unassembled WGS sequence"/>
</dbReference>
<sequence length="568" mass="61139">MLTPRVYRENVFLRTGLAVDAGSKDIRRYRARAHAAGSITSEVEKMLDELQRDPNRRIVQELFAPWRSEGSPTPPPGSAADLCAFHDRAVESHRTALELELDGGDPALRDEAWQQALTIWAALLHRDGMWDRLRDRAAAIADPRLTAADVERLRAELPDLLLGINARLAADLHDPSRQRELMETFAALAELELEQVDTALMRSVQDVLDRVDKACDEARDKAGSAGSGGLFIVSGFDTDVQADLAVVRNVLGDRHPAAVRVRDRAAETYRRCVVQHLNTRRDVGDPAALPFLETALDLAASSDVKGRAQEDLDTVREALEPAFGRPSGPTRPAMPSPRRTAVPEEPASVGWPWFFIVAGTVALMSGLRWWGGPWLAVAGGIVLWLALISLKRALLRRIDVLGRSCMTIGAILVLLGSLPWGGLWPSDATGLWGMGHAGMWLVGIGVMCVIEGAMYLGAYDDRAEERTAVWGITSTVYVGGVWLAGDGGWPAFVVVLVLALITLAAFCGAPAEVLIGLLSIGSLLTVAAVGVVGGTQTIGVVPTLIIAVVALLVVGAVGRASVRYAQRR</sequence>
<feature type="transmembrane region" description="Helical" evidence="2">
    <location>
        <begin position="400"/>
        <end position="418"/>
    </location>
</feature>
<feature type="transmembrane region" description="Helical" evidence="2">
    <location>
        <begin position="371"/>
        <end position="388"/>
    </location>
</feature>
<evidence type="ECO:0000313" key="4">
    <source>
        <dbReference type="Proteomes" id="UP001500804"/>
    </source>
</evidence>
<gene>
    <name evidence="3" type="ORF">GCM10023320_12160</name>
</gene>
<evidence type="ECO:0000256" key="2">
    <source>
        <dbReference type="SAM" id="Phobius"/>
    </source>
</evidence>
<dbReference type="EMBL" id="BAABJO010000004">
    <property type="protein sequence ID" value="GAA5114635.1"/>
    <property type="molecule type" value="Genomic_DNA"/>
</dbReference>
<feature type="transmembrane region" description="Helical" evidence="2">
    <location>
        <begin position="538"/>
        <end position="558"/>
    </location>
</feature>
<organism evidence="3 4">
    <name type="scientific">Pseudonocardia adelaidensis</name>
    <dbReference type="NCBI Taxonomy" id="648754"/>
    <lineage>
        <taxon>Bacteria</taxon>
        <taxon>Bacillati</taxon>
        <taxon>Actinomycetota</taxon>
        <taxon>Actinomycetes</taxon>
        <taxon>Pseudonocardiales</taxon>
        <taxon>Pseudonocardiaceae</taxon>
        <taxon>Pseudonocardia</taxon>
    </lineage>
</organism>
<name>A0ABP9NCM3_9PSEU</name>
<keyword evidence="2" id="KW-0812">Transmembrane</keyword>
<protein>
    <submittedName>
        <fullName evidence="3">Uncharacterized protein</fullName>
    </submittedName>
</protein>
<feature type="transmembrane region" description="Helical" evidence="2">
    <location>
        <begin position="491"/>
        <end position="507"/>
    </location>
</feature>
<keyword evidence="2" id="KW-0472">Membrane</keyword>
<feature type="region of interest" description="Disordered" evidence="1">
    <location>
        <begin position="321"/>
        <end position="342"/>
    </location>
</feature>
<evidence type="ECO:0000313" key="3">
    <source>
        <dbReference type="EMBL" id="GAA5114635.1"/>
    </source>
</evidence>
<feature type="transmembrane region" description="Helical" evidence="2">
    <location>
        <begin position="468"/>
        <end position="485"/>
    </location>
</feature>
<feature type="transmembrane region" description="Helical" evidence="2">
    <location>
        <begin position="514"/>
        <end position="532"/>
    </location>
</feature>
<reference evidence="4" key="1">
    <citation type="journal article" date="2019" name="Int. J. Syst. Evol. Microbiol.">
        <title>The Global Catalogue of Microorganisms (GCM) 10K type strain sequencing project: providing services to taxonomists for standard genome sequencing and annotation.</title>
        <authorList>
            <consortium name="The Broad Institute Genomics Platform"/>
            <consortium name="The Broad Institute Genome Sequencing Center for Infectious Disease"/>
            <person name="Wu L."/>
            <person name="Ma J."/>
        </authorList>
    </citation>
    <scope>NUCLEOTIDE SEQUENCE [LARGE SCALE GENOMIC DNA]</scope>
    <source>
        <strain evidence="4">JCM 18302</strain>
    </source>
</reference>
<keyword evidence="2" id="KW-1133">Transmembrane helix</keyword>
<evidence type="ECO:0000256" key="1">
    <source>
        <dbReference type="SAM" id="MobiDB-lite"/>
    </source>
</evidence>
<feature type="transmembrane region" description="Helical" evidence="2">
    <location>
        <begin position="438"/>
        <end position="456"/>
    </location>
</feature>
<proteinExistence type="predicted"/>
<keyword evidence="4" id="KW-1185">Reference proteome</keyword>
<accession>A0ABP9NCM3</accession>